<accession>A0A7W7CEE2</accession>
<comment type="caution">
    <text evidence="2">The sequence shown here is derived from an EMBL/GenBank/DDBJ whole genome shotgun (WGS) entry which is preliminary data.</text>
</comment>
<dbReference type="Proteomes" id="UP000533598">
    <property type="component" value="Unassembled WGS sequence"/>
</dbReference>
<keyword evidence="1" id="KW-0812">Transmembrane</keyword>
<protein>
    <submittedName>
        <fullName evidence="2">Uncharacterized protein</fullName>
    </submittedName>
</protein>
<organism evidence="2 3">
    <name type="scientific">Crossiella cryophila</name>
    <dbReference type="NCBI Taxonomy" id="43355"/>
    <lineage>
        <taxon>Bacteria</taxon>
        <taxon>Bacillati</taxon>
        <taxon>Actinomycetota</taxon>
        <taxon>Actinomycetes</taxon>
        <taxon>Pseudonocardiales</taxon>
        <taxon>Pseudonocardiaceae</taxon>
        <taxon>Crossiella</taxon>
    </lineage>
</organism>
<proteinExistence type="predicted"/>
<keyword evidence="1" id="KW-0472">Membrane</keyword>
<feature type="transmembrane region" description="Helical" evidence="1">
    <location>
        <begin position="139"/>
        <end position="159"/>
    </location>
</feature>
<evidence type="ECO:0000313" key="2">
    <source>
        <dbReference type="EMBL" id="MBB4679633.1"/>
    </source>
</evidence>
<evidence type="ECO:0000256" key="1">
    <source>
        <dbReference type="SAM" id="Phobius"/>
    </source>
</evidence>
<dbReference type="EMBL" id="JACHMH010000001">
    <property type="protein sequence ID" value="MBB4679633.1"/>
    <property type="molecule type" value="Genomic_DNA"/>
</dbReference>
<evidence type="ECO:0000313" key="3">
    <source>
        <dbReference type="Proteomes" id="UP000533598"/>
    </source>
</evidence>
<keyword evidence="3" id="KW-1185">Reference proteome</keyword>
<dbReference type="AlphaFoldDB" id="A0A7W7CEE2"/>
<gene>
    <name evidence="2" type="ORF">HNR67_005751</name>
</gene>
<feature type="transmembrane region" description="Helical" evidence="1">
    <location>
        <begin position="51"/>
        <end position="73"/>
    </location>
</feature>
<feature type="transmembrane region" description="Helical" evidence="1">
    <location>
        <begin position="115"/>
        <end position="132"/>
    </location>
</feature>
<keyword evidence="1" id="KW-1133">Transmembrane helix</keyword>
<reference evidence="2 3" key="1">
    <citation type="submission" date="2020-08" db="EMBL/GenBank/DDBJ databases">
        <title>Sequencing the genomes of 1000 actinobacteria strains.</title>
        <authorList>
            <person name="Klenk H.-P."/>
        </authorList>
    </citation>
    <scope>NUCLEOTIDE SEQUENCE [LARGE SCALE GENOMIC DNA]</scope>
    <source>
        <strain evidence="2 3">DSM 44230</strain>
    </source>
</reference>
<feature type="transmembrane region" description="Helical" evidence="1">
    <location>
        <begin position="85"/>
        <end position="103"/>
    </location>
</feature>
<name>A0A7W7CEE2_9PSEU</name>
<feature type="transmembrane region" description="Helical" evidence="1">
    <location>
        <begin position="12"/>
        <end position="45"/>
    </location>
</feature>
<dbReference type="RefSeq" id="WP_185005356.1">
    <property type="nucleotide sequence ID" value="NZ_JACHMH010000001.1"/>
</dbReference>
<sequence>MPETAVVTTRRLLAHTLVQVLTAGVVGAVGVIFGLSVVVASVLLLGPAGALVGLVVVPAGIALLYLMATLTPAASALTDTRTGRICWSALVGGVGGLGWWVSVTVSEGVLSTGRTGLLLGGVPFALVAGLLLRRWYLSLGFLALTLAIAYGFLHILAAAGPDLTEPDRRLAAARHTRAELTITDLPGYHRTLGDRGWQLTPVDPAANQPEHRLSIIGRENWDPGSCAAQLRAGGPMRECVLEAPGLEYRRGENWHEYRVDGVRAAVRGGLGVTREVLRAAASRARGVTDAEVLAMFPAAPPEPATFVGAVRRFAKWIAG</sequence>